<evidence type="ECO:0000313" key="2">
    <source>
        <dbReference type="Proteomes" id="UP000054653"/>
    </source>
</evidence>
<accession>A0A0V1C6A2</accession>
<evidence type="ECO:0000313" key="1">
    <source>
        <dbReference type="EMBL" id="KRY44861.1"/>
    </source>
</evidence>
<dbReference type="AlphaFoldDB" id="A0A0V1C6A2"/>
<comment type="caution">
    <text evidence="1">The sequence shown here is derived from an EMBL/GenBank/DDBJ whole genome shotgun (WGS) entry which is preliminary data.</text>
</comment>
<keyword evidence="2" id="KW-1185">Reference proteome</keyword>
<protein>
    <submittedName>
        <fullName evidence="1">Uncharacterized protein</fullName>
    </submittedName>
</protein>
<proteinExistence type="predicted"/>
<name>A0A0V1C6A2_TRIBR</name>
<gene>
    <name evidence="1" type="ORF">T03_6139</name>
</gene>
<dbReference type="EMBL" id="JYDI01000463">
    <property type="protein sequence ID" value="KRY44861.1"/>
    <property type="molecule type" value="Genomic_DNA"/>
</dbReference>
<organism evidence="1 2">
    <name type="scientific">Trichinella britovi</name>
    <name type="common">Parasitic roundworm</name>
    <dbReference type="NCBI Taxonomy" id="45882"/>
    <lineage>
        <taxon>Eukaryota</taxon>
        <taxon>Metazoa</taxon>
        <taxon>Ecdysozoa</taxon>
        <taxon>Nematoda</taxon>
        <taxon>Enoplea</taxon>
        <taxon>Dorylaimia</taxon>
        <taxon>Trichinellida</taxon>
        <taxon>Trichinellidae</taxon>
        <taxon>Trichinella</taxon>
    </lineage>
</organism>
<dbReference type="Proteomes" id="UP000054653">
    <property type="component" value="Unassembled WGS sequence"/>
</dbReference>
<sequence length="54" mass="6143">MNCCRHNNARSSSARFAIFETSMSLFCVVFVTTRLSEAYLGYQNELIESSCRPT</sequence>
<reference evidence="1 2" key="1">
    <citation type="submission" date="2015-01" db="EMBL/GenBank/DDBJ databases">
        <title>Evolution of Trichinella species and genotypes.</title>
        <authorList>
            <person name="Korhonen P.K."/>
            <person name="Edoardo P."/>
            <person name="Giuseppe L.R."/>
            <person name="Gasser R.B."/>
        </authorList>
    </citation>
    <scope>NUCLEOTIDE SEQUENCE [LARGE SCALE GENOMIC DNA]</scope>
    <source>
        <strain evidence="1">ISS120</strain>
    </source>
</reference>